<feature type="compositionally biased region" description="Polar residues" evidence="1">
    <location>
        <begin position="106"/>
        <end position="116"/>
    </location>
</feature>
<dbReference type="GO" id="GO:0003677">
    <property type="term" value="F:DNA binding"/>
    <property type="evidence" value="ECO:0007669"/>
    <property type="project" value="UniProtKB-KW"/>
</dbReference>
<comment type="caution">
    <text evidence="2">The sequence shown here is derived from an EMBL/GenBank/DDBJ whole genome shotgun (WGS) entry which is preliminary data.</text>
</comment>
<feature type="compositionally biased region" description="Acidic residues" evidence="1">
    <location>
        <begin position="146"/>
        <end position="160"/>
    </location>
</feature>
<dbReference type="RefSeq" id="WP_318780755.1">
    <property type="nucleotide sequence ID" value="NZ_JADBEJ010000008.1"/>
</dbReference>
<evidence type="ECO:0000313" key="3">
    <source>
        <dbReference type="Proteomes" id="UP000656548"/>
    </source>
</evidence>
<proteinExistence type="predicted"/>
<accession>A0ABR9LK31</accession>
<sequence length="171" mass="18333">MADKPAAKKPPADRKAMLEALAALSVDASSPDGAVSVSVNTDGVMTRLRVSEAVSRMSPAEIADTVMRTYQEAQQGSAKRSAELMAPIGNAGYITDRLRWRLGFTPSLQQEGETVTPSAAPVSRRPAAGADNVVLKDRSEEPAGPAEDEAPEPAESDDQYYEQGLRYRPSW</sequence>
<dbReference type="EMBL" id="JADBEJ010000008">
    <property type="protein sequence ID" value="MBE1580845.1"/>
    <property type="molecule type" value="Genomic_DNA"/>
</dbReference>
<evidence type="ECO:0000256" key="1">
    <source>
        <dbReference type="SAM" id="MobiDB-lite"/>
    </source>
</evidence>
<dbReference type="InterPro" id="IPR004401">
    <property type="entry name" value="YbaB/EbfC"/>
</dbReference>
<dbReference type="SUPFAM" id="SSF82607">
    <property type="entry name" value="YbaB-like"/>
    <property type="match status" value="1"/>
</dbReference>
<dbReference type="Pfam" id="PF02575">
    <property type="entry name" value="YbaB_DNA_bd"/>
    <property type="match status" value="1"/>
</dbReference>
<evidence type="ECO:0000313" key="2">
    <source>
        <dbReference type="EMBL" id="MBE1580845.1"/>
    </source>
</evidence>
<organism evidence="2 3">
    <name type="scientific">Amycolatopsis roodepoortensis</name>
    <dbReference type="NCBI Taxonomy" id="700274"/>
    <lineage>
        <taxon>Bacteria</taxon>
        <taxon>Bacillati</taxon>
        <taxon>Actinomycetota</taxon>
        <taxon>Actinomycetes</taxon>
        <taxon>Pseudonocardiales</taxon>
        <taxon>Pseudonocardiaceae</taxon>
        <taxon>Amycolatopsis</taxon>
    </lineage>
</organism>
<feature type="region of interest" description="Disordered" evidence="1">
    <location>
        <begin position="105"/>
        <end position="171"/>
    </location>
</feature>
<keyword evidence="2" id="KW-0238">DNA-binding</keyword>
<dbReference type="Gene3D" id="3.30.1310.10">
    <property type="entry name" value="Nucleoid-associated protein YbaB-like domain"/>
    <property type="match status" value="1"/>
</dbReference>
<protein>
    <submittedName>
        <fullName evidence="2">DNA-binding protein YbaB</fullName>
    </submittedName>
</protein>
<dbReference type="Proteomes" id="UP000656548">
    <property type="component" value="Unassembled WGS sequence"/>
</dbReference>
<name>A0ABR9LK31_9PSEU</name>
<feature type="compositionally biased region" description="Low complexity" evidence="1">
    <location>
        <begin position="117"/>
        <end position="130"/>
    </location>
</feature>
<gene>
    <name evidence="2" type="ORF">H4W30_007926</name>
</gene>
<keyword evidence="3" id="KW-1185">Reference proteome</keyword>
<reference evidence="2 3" key="1">
    <citation type="submission" date="2020-10" db="EMBL/GenBank/DDBJ databases">
        <title>Sequencing the genomes of 1000 actinobacteria strains.</title>
        <authorList>
            <person name="Klenk H.-P."/>
        </authorList>
    </citation>
    <scope>NUCLEOTIDE SEQUENCE [LARGE SCALE GENOMIC DNA]</scope>
    <source>
        <strain evidence="2 3">DSM 46661</strain>
    </source>
</reference>
<dbReference type="InterPro" id="IPR036894">
    <property type="entry name" value="YbaB-like_sf"/>
</dbReference>